<evidence type="ECO:0000313" key="3">
    <source>
        <dbReference type="EMBL" id="EDK33959.1"/>
    </source>
</evidence>
<dbReference type="GO" id="GO:0003677">
    <property type="term" value="F:DNA binding"/>
    <property type="evidence" value="ECO:0007669"/>
    <property type="project" value="UniProtKB-KW"/>
</dbReference>
<dbReference type="SMART" id="SM00530">
    <property type="entry name" value="HTH_XRE"/>
    <property type="match status" value="2"/>
</dbReference>
<dbReference type="Proteomes" id="UP000002411">
    <property type="component" value="Chromosome"/>
</dbReference>
<dbReference type="InterPro" id="IPR010982">
    <property type="entry name" value="Lambda_DNA-bd_dom_sf"/>
</dbReference>
<dbReference type="AlphaFoldDB" id="A5MYL3"/>
<keyword evidence="4" id="KW-1185">Reference proteome</keyword>
<dbReference type="SUPFAM" id="SSF47413">
    <property type="entry name" value="lambda repressor-like DNA-binding domains"/>
    <property type="match status" value="1"/>
</dbReference>
<evidence type="ECO:0000259" key="2">
    <source>
        <dbReference type="PROSITE" id="PS50943"/>
    </source>
</evidence>
<dbReference type="PROSITE" id="PS50943">
    <property type="entry name" value="HTH_CROC1"/>
    <property type="match status" value="1"/>
</dbReference>
<feature type="domain" description="HTH cro/C1-type" evidence="2">
    <location>
        <begin position="7"/>
        <end position="61"/>
    </location>
</feature>
<dbReference type="RefSeq" id="WP_012102326.1">
    <property type="nucleotide sequence ID" value="NC_009706.1"/>
</dbReference>
<dbReference type="KEGG" id="ckl:CKL_1947"/>
<accession>A5MYL3</accession>
<sequence>MNVGAKIKEIRESKNLTQKQLAEKIGVTPVTITRYENNKREPSIETLNKIAKALDVTINDLAGEKDTVTKKVLKQLISGGVNLEQLSTDTKIHIDRLNSLLKNDDATCDEIQQIAKYTDCTDEEIAQWILSDAVTTAVYNNKDKNNHQAELLKKIFLNGRISKDDLLSELTNDDKDFINQFYPYINNKNNEDYIQIPGGFFAKSEILHPGAFYEAIATICYYVDKDFTKLNLSDDEYKSLGEKLKNLVEFELFKISKSRDK</sequence>
<reference evidence="3 4" key="1">
    <citation type="journal article" date="2008" name="Proc. Natl. Acad. Sci. U.S.A.">
        <title>The genome of Clostridium kluyveri, a strict anaerobe with unique metabolic features.</title>
        <authorList>
            <person name="Seedorf H."/>
            <person name="Fricke W.F."/>
            <person name="Veith B."/>
            <person name="Brueggemann H."/>
            <person name="Liesegang H."/>
            <person name="Strittmatter A."/>
            <person name="Miethke M."/>
            <person name="Buckel W."/>
            <person name="Hinderberger J."/>
            <person name="Li F."/>
            <person name="Hagemeier C."/>
            <person name="Thauer R.K."/>
            <person name="Gottschalk G."/>
        </authorList>
    </citation>
    <scope>NUCLEOTIDE SEQUENCE [LARGE SCALE GENOMIC DNA]</scope>
    <source>
        <strain evidence="4">ATCC 8527 / DSM 555 / NCIMB 10680</strain>
    </source>
</reference>
<dbReference type="InterPro" id="IPR001387">
    <property type="entry name" value="Cro/C1-type_HTH"/>
</dbReference>
<organism evidence="3 4">
    <name type="scientific">Clostridium kluyveri (strain ATCC 8527 / DSM 555 / NBRC 12016 / NCIMB 10680 / K1)</name>
    <dbReference type="NCBI Taxonomy" id="431943"/>
    <lineage>
        <taxon>Bacteria</taxon>
        <taxon>Bacillati</taxon>
        <taxon>Bacillota</taxon>
        <taxon>Clostridia</taxon>
        <taxon>Eubacteriales</taxon>
        <taxon>Clostridiaceae</taxon>
        <taxon>Clostridium</taxon>
    </lineage>
</organism>
<dbReference type="CDD" id="cd00093">
    <property type="entry name" value="HTH_XRE"/>
    <property type="match status" value="1"/>
</dbReference>
<protein>
    <submittedName>
        <fullName evidence="3">Phage-related protein</fullName>
    </submittedName>
</protein>
<name>A5MYL3_CLOK5</name>
<proteinExistence type="predicted"/>
<dbReference type="EMBL" id="CP000673">
    <property type="protein sequence ID" value="EDK33959.1"/>
    <property type="molecule type" value="Genomic_DNA"/>
</dbReference>
<evidence type="ECO:0000313" key="4">
    <source>
        <dbReference type="Proteomes" id="UP000002411"/>
    </source>
</evidence>
<dbReference type="eggNOG" id="COG1396">
    <property type="taxonomic scope" value="Bacteria"/>
</dbReference>
<dbReference type="HOGENOM" id="CLU_1097744_0_0_9"/>
<dbReference type="PANTHER" id="PTHR46558:SF11">
    <property type="entry name" value="HTH-TYPE TRANSCRIPTIONAL REGULATOR XRE"/>
    <property type="match status" value="1"/>
</dbReference>
<evidence type="ECO:0000256" key="1">
    <source>
        <dbReference type="ARBA" id="ARBA00023125"/>
    </source>
</evidence>
<gene>
    <name evidence="3" type="ordered locus">CKL_1947</name>
</gene>
<dbReference type="Pfam" id="PF01381">
    <property type="entry name" value="HTH_3"/>
    <property type="match status" value="1"/>
</dbReference>
<keyword evidence="1" id="KW-0238">DNA-binding</keyword>
<dbReference type="Gene3D" id="1.10.260.40">
    <property type="entry name" value="lambda repressor-like DNA-binding domains"/>
    <property type="match status" value="1"/>
</dbReference>
<dbReference type="PANTHER" id="PTHR46558">
    <property type="entry name" value="TRACRIPTIONAL REGULATORY PROTEIN-RELATED-RELATED"/>
    <property type="match status" value="1"/>
</dbReference>